<dbReference type="EMBL" id="JACHFY010000002">
    <property type="protein sequence ID" value="MBB5252806.1"/>
    <property type="molecule type" value="Genomic_DNA"/>
</dbReference>
<keyword evidence="1" id="KW-1133">Transmembrane helix</keyword>
<reference evidence="2 3" key="1">
    <citation type="submission" date="2020-08" db="EMBL/GenBank/DDBJ databases">
        <title>Genomic Encyclopedia of Type Strains, Phase IV (KMG-IV): sequencing the most valuable type-strain genomes for metagenomic binning, comparative biology and taxonomic classification.</title>
        <authorList>
            <person name="Goeker M."/>
        </authorList>
    </citation>
    <scope>NUCLEOTIDE SEQUENCE [LARGE SCALE GENOMIC DNA]</scope>
    <source>
        <strain evidence="2 3">DSM 12421</strain>
    </source>
</reference>
<gene>
    <name evidence="2" type="ORF">HNQ62_000539</name>
</gene>
<sequence>MRFTFVILSLIFMFIDETFSLYMLERIYGYEVFKLAITPWFLIPYSILIFLVEYILIRLIYFSITKFLHFLRRLIAFH</sequence>
<comment type="caution">
    <text evidence="2">The sequence shown here is derived from an EMBL/GenBank/DDBJ whole genome shotgun (WGS) entry which is preliminary data.</text>
</comment>
<evidence type="ECO:0000256" key="1">
    <source>
        <dbReference type="SAM" id="Phobius"/>
    </source>
</evidence>
<keyword evidence="1" id="KW-0812">Transmembrane</keyword>
<evidence type="ECO:0000313" key="3">
    <source>
        <dbReference type="Proteomes" id="UP000582213"/>
    </source>
</evidence>
<name>A0A7J9RQJ3_SULOH</name>
<feature type="transmembrane region" description="Helical" evidence="1">
    <location>
        <begin position="42"/>
        <end position="64"/>
    </location>
</feature>
<protein>
    <submittedName>
        <fullName evidence="2">Uncharacterized protein</fullName>
    </submittedName>
</protein>
<organism evidence="2 3">
    <name type="scientific">Sulfurisphaera ohwakuensis</name>
    <dbReference type="NCBI Taxonomy" id="69656"/>
    <lineage>
        <taxon>Archaea</taxon>
        <taxon>Thermoproteota</taxon>
        <taxon>Thermoprotei</taxon>
        <taxon>Sulfolobales</taxon>
        <taxon>Sulfolobaceae</taxon>
        <taxon>Sulfurisphaera</taxon>
    </lineage>
</organism>
<keyword evidence="1" id="KW-0472">Membrane</keyword>
<dbReference type="AlphaFoldDB" id="A0A7J9RQJ3"/>
<proteinExistence type="predicted"/>
<evidence type="ECO:0000313" key="2">
    <source>
        <dbReference type="EMBL" id="MBB5252806.1"/>
    </source>
</evidence>
<accession>A0A7J9RQJ3</accession>
<dbReference type="Proteomes" id="UP000582213">
    <property type="component" value="Unassembled WGS sequence"/>
</dbReference>